<dbReference type="InterPro" id="IPR023210">
    <property type="entry name" value="NADP_OxRdtase_dom"/>
</dbReference>
<name>K1QZX9_MAGGI</name>
<comment type="similarity">
    <text evidence="2">Belongs to the aldo/keto reductase family. Aldo/keto reductase 2 subfamily.</text>
</comment>
<organism evidence="4">
    <name type="scientific">Magallana gigas</name>
    <name type="common">Pacific oyster</name>
    <name type="synonym">Crassostrea gigas</name>
    <dbReference type="NCBI Taxonomy" id="29159"/>
    <lineage>
        <taxon>Eukaryota</taxon>
        <taxon>Metazoa</taxon>
        <taxon>Spiralia</taxon>
        <taxon>Lophotrochozoa</taxon>
        <taxon>Mollusca</taxon>
        <taxon>Bivalvia</taxon>
        <taxon>Autobranchia</taxon>
        <taxon>Pteriomorphia</taxon>
        <taxon>Ostreida</taxon>
        <taxon>Ostreoidea</taxon>
        <taxon>Ostreidae</taxon>
        <taxon>Magallana</taxon>
    </lineage>
</organism>
<dbReference type="EMBL" id="JH818254">
    <property type="protein sequence ID" value="EKC36754.1"/>
    <property type="molecule type" value="Genomic_DNA"/>
</dbReference>
<feature type="domain" description="NADP-dependent oxidoreductase" evidence="3">
    <location>
        <begin position="247"/>
        <end position="433"/>
    </location>
</feature>
<evidence type="ECO:0000259" key="3">
    <source>
        <dbReference type="Pfam" id="PF00248"/>
    </source>
</evidence>
<gene>
    <name evidence="4" type="ORF">CGI_10014226</name>
</gene>
<dbReference type="CDD" id="cd19085">
    <property type="entry name" value="AKR_AKR11B3"/>
    <property type="match status" value="1"/>
</dbReference>
<reference evidence="4" key="1">
    <citation type="journal article" date="2012" name="Nature">
        <title>The oyster genome reveals stress adaptation and complexity of shell formation.</title>
        <authorList>
            <person name="Zhang G."/>
            <person name="Fang X."/>
            <person name="Guo X."/>
            <person name="Li L."/>
            <person name="Luo R."/>
            <person name="Xu F."/>
            <person name="Yang P."/>
            <person name="Zhang L."/>
            <person name="Wang X."/>
            <person name="Qi H."/>
            <person name="Xiong Z."/>
            <person name="Que H."/>
            <person name="Xie Y."/>
            <person name="Holland P.W."/>
            <person name="Paps J."/>
            <person name="Zhu Y."/>
            <person name="Wu F."/>
            <person name="Chen Y."/>
            <person name="Wang J."/>
            <person name="Peng C."/>
            <person name="Meng J."/>
            <person name="Yang L."/>
            <person name="Liu J."/>
            <person name="Wen B."/>
            <person name="Zhang N."/>
            <person name="Huang Z."/>
            <person name="Zhu Q."/>
            <person name="Feng Y."/>
            <person name="Mount A."/>
            <person name="Hedgecock D."/>
            <person name="Xu Z."/>
            <person name="Liu Y."/>
            <person name="Domazet-Loso T."/>
            <person name="Du Y."/>
            <person name="Sun X."/>
            <person name="Zhang S."/>
            <person name="Liu B."/>
            <person name="Cheng P."/>
            <person name="Jiang X."/>
            <person name="Li J."/>
            <person name="Fan D."/>
            <person name="Wang W."/>
            <person name="Fu W."/>
            <person name="Wang T."/>
            <person name="Wang B."/>
            <person name="Zhang J."/>
            <person name="Peng Z."/>
            <person name="Li Y."/>
            <person name="Li N."/>
            <person name="Wang J."/>
            <person name="Chen M."/>
            <person name="He Y."/>
            <person name="Tan F."/>
            <person name="Song X."/>
            <person name="Zheng Q."/>
            <person name="Huang R."/>
            <person name="Yang H."/>
            <person name="Du X."/>
            <person name="Chen L."/>
            <person name="Yang M."/>
            <person name="Gaffney P.M."/>
            <person name="Wang S."/>
            <person name="Luo L."/>
            <person name="She Z."/>
            <person name="Ming Y."/>
            <person name="Huang W."/>
            <person name="Zhang S."/>
            <person name="Huang B."/>
            <person name="Zhang Y."/>
            <person name="Qu T."/>
            <person name="Ni P."/>
            <person name="Miao G."/>
            <person name="Wang J."/>
            <person name="Wang Q."/>
            <person name="Steinberg C.E."/>
            <person name="Wang H."/>
            <person name="Li N."/>
            <person name="Qian L."/>
            <person name="Zhang G."/>
            <person name="Li Y."/>
            <person name="Yang H."/>
            <person name="Liu X."/>
            <person name="Wang J."/>
            <person name="Yin Y."/>
            <person name="Wang J."/>
        </authorList>
    </citation>
    <scope>NUCLEOTIDE SEQUENCE [LARGE SCALE GENOMIC DNA]</scope>
    <source>
        <strain evidence="4">05x7-T-G4-1.051#20</strain>
    </source>
</reference>
<dbReference type="HOGENOM" id="CLU_023205_2_3_1"/>
<dbReference type="PANTHER" id="PTHR43364">
    <property type="entry name" value="NADH-SPECIFIC METHYLGLYOXAL REDUCTASE-RELATED"/>
    <property type="match status" value="1"/>
</dbReference>
<evidence type="ECO:0000256" key="2">
    <source>
        <dbReference type="ARBA" id="ARBA00038157"/>
    </source>
</evidence>
<dbReference type="InterPro" id="IPR020471">
    <property type="entry name" value="AKR"/>
</dbReference>
<evidence type="ECO:0000313" key="4">
    <source>
        <dbReference type="EMBL" id="EKC36754.1"/>
    </source>
</evidence>
<proteinExistence type="inferred from homology"/>
<dbReference type="InParanoid" id="K1QZX9"/>
<dbReference type="InterPro" id="IPR036812">
    <property type="entry name" value="NAD(P)_OxRdtase_dom_sf"/>
</dbReference>
<protein>
    <recommendedName>
        <fullName evidence="3">NADP-dependent oxidoreductase domain-containing protein</fullName>
    </recommendedName>
</protein>
<keyword evidence="1" id="KW-0560">Oxidoreductase</keyword>
<dbReference type="SUPFAM" id="SSF51430">
    <property type="entry name" value="NAD(P)-linked oxidoreductase"/>
    <property type="match status" value="2"/>
</dbReference>
<sequence>MAAKRITLPGTNLNVSRVCLGCWQFNGGKDTVNWDAQTPEESKAIVDKCLEIGVNFFDTAEGYAGSEEVLGMSLEGRRQDAVIATKFGFREGPNTPPYSPQQIDEAVTRSLNKLKTNYVDLLQVHFSSFLENMEESVKELERQVSLGRIKYYGVSNFGPVNMKNFVDAGGKPIGYNLLWRSVEHEVIPSSQKYGASILAYSPLQQGLLTGKFLKVDDVPMGRRRGKLFSPESCHLARHGQEGAEKEVFEVHFSSFLENMEESVKELERQVSLGRIKYYGVSNFGPVNMKNFVDIGYNLLWRSVEHEVIPSSQKYGASILAYSPLQQGLLTGKFLKVDDVPMGRRRGKLFSPESCHLARHGQEGAEKEVFEAIAKMNDICKKANVPMAKAALSWVLNQPNVPVAIVGARTPEQMVENCEIVDLPQSVIKELTEATESVKNKIGKSIDQWAHPDRCE</sequence>
<dbReference type="AlphaFoldDB" id="K1QZX9"/>
<evidence type="ECO:0000256" key="1">
    <source>
        <dbReference type="ARBA" id="ARBA00023002"/>
    </source>
</evidence>
<dbReference type="Gene3D" id="3.20.20.100">
    <property type="entry name" value="NADP-dependent oxidoreductase domain"/>
    <property type="match status" value="2"/>
</dbReference>
<dbReference type="InterPro" id="IPR050523">
    <property type="entry name" value="AKR_Detox_Biosynth"/>
</dbReference>
<dbReference type="PANTHER" id="PTHR43364:SF4">
    <property type="entry name" value="NAD(P)-LINKED OXIDOREDUCTASE SUPERFAMILY PROTEIN"/>
    <property type="match status" value="1"/>
</dbReference>
<feature type="domain" description="NADP-dependent oxidoreductase" evidence="3">
    <location>
        <begin position="18"/>
        <end position="220"/>
    </location>
</feature>
<dbReference type="Pfam" id="PF00248">
    <property type="entry name" value="Aldo_ket_red"/>
    <property type="match status" value="2"/>
</dbReference>
<dbReference type="GO" id="GO:0016491">
    <property type="term" value="F:oxidoreductase activity"/>
    <property type="evidence" value="ECO:0007669"/>
    <property type="project" value="UniProtKB-KW"/>
</dbReference>
<dbReference type="PRINTS" id="PR00069">
    <property type="entry name" value="ALDKETRDTASE"/>
</dbReference>
<accession>K1QZX9</accession>